<name>Q5FJK1_LACAC</name>
<dbReference type="HOGENOM" id="CLU_159269_0_0_9"/>
<sequence>MTGNTIGSFFTKISNEVEKQMDDDLKSFGIDANELEFLIELNHHKHGKNFDKLAKELHVTDDKVKEIAKKLVTKDLITVADDVVTETEKGSELCKKVEKHRLETDHTITGMLSKEEILGLVNVLKKMLKKDETKD</sequence>
<dbReference type="STRING" id="272621.LBA1293"/>
<gene>
    <name evidence="1" type="ordered locus">LBA1293</name>
</gene>
<dbReference type="AlphaFoldDB" id="Q5FJK1"/>
<protein>
    <submittedName>
        <fullName evidence="1">Putative transcriptional regulator</fullName>
    </submittedName>
</protein>
<dbReference type="KEGG" id="lac:LBA1293"/>
<dbReference type="InterPro" id="IPR036390">
    <property type="entry name" value="WH_DNA-bd_sf"/>
</dbReference>
<evidence type="ECO:0000313" key="1">
    <source>
        <dbReference type="EMBL" id="AAV43123.1"/>
    </source>
</evidence>
<keyword evidence="2" id="KW-1185">Reference proteome</keyword>
<dbReference type="InterPro" id="IPR036388">
    <property type="entry name" value="WH-like_DNA-bd_sf"/>
</dbReference>
<dbReference type="Proteomes" id="UP000006381">
    <property type="component" value="Chromosome"/>
</dbReference>
<dbReference type="EMBL" id="CP000033">
    <property type="protein sequence ID" value="AAV43123.1"/>
    <property type="molecule type" value="Genomic_DNA"/>
</dbReference>
<dbReference type="BioCyc" id="LACI272621:G1G49-1273-MONOMER"/>
<dbReference type="OrthoDB" id="2325409at2"/>
<organism evidence="2">
    <name type="scientific">Lactobacillus acidophilus (strain ATCC 700396 / NCK56 / N2 / NCFM)</name>
    <dbReference type="NCBI Taxonomy" id="272621"/>
    <lineage>
        <taxon>Bacteria</taxon>
        <taxon>Bacillati</taxon>
        <taxon>Bacillota</taxon>
        <taxon>Bacilli</taxon>
        <taxon>Lactobacillales</taxon>
        <taxon>Lactobacillaceae</taxon>
        <taxon>Lactobacillus</taxon>
    </lineage>
</organism>
<accession>Q5FJK1</accession>
<dbReference type="Gene3D" id="1.10.10.10">
    <property type="entry name" value="Winged helix-like DNA-binding domain superfamily/Winged helix DNA-binding domain"/>
    <property type="match status" value="1"/>
</dbReference>
<dbReference type="SUPFAM" id="SSF46785">
    <property type="entry name" value="Winged helix' DNA-binding domain"/>
    <property type="match status" value="1"/>
</dbReference>
<dbReference type="RefSeq" id="WP_003547879.1">
    <property type="nucleotide sequence ID" value="NC_006814.3"/>
</dbReference>
<dbReference type="GeneID" id="93289620"/>
<reference evidence="1 2" key="1">
    <citation type="journal article" date="2005" name="Proc. Natl. Acad. Sci. U.S.A.">
        <title>Complete genome sequence of the probiotic lactic acid bacterium Lactobacillus acidophilus NCFM.</title>
        <authorList>
            <person name="Altermann E."/>
            <person name="Russell W.M."/>
            <person name="Azcarate-Peril M.A."/>
            <person name="Barrangou R."/>
            <person name="Buck B.L."/>
            <person name="McAuliffe O."/>
            <person name="Souther N."/>
            <person name="Dobson A."/>
            <person name="Duong T."/>
            <person name="Callanan M."/>
            <person name="Lick S."/>
            <person name="Hamrick A."/>
            <person name="Cano R."/>
            <person name="Klaenhammer T.R."/>
        </authorList>
    </citation>
    <scope>NUCLEOTIDE SEQUENCE [LARGE SCALE GENOMIC DNA]</scope>
    <source>
        <strain evidence="2">ATCC 700396 / NCK56 / N2 / NCFM</strain>
    </source>
</reference>
<proteinExistence type="predicted"/>
<dbReference type="eggNOG" id="ENOG5030A66">
    <property type="taxonomic scope" value="Bacteria"/>
</dbReference>
<dbReference type="PATRIC" id="fig|272621.13.peg.1225"/>
<evidence type="ECO:0000313" key="2">
    <source>
        <dbReference type="Proteomes" id="UP000006381"/>
    </source>
</evidence>